<gene>
    <name evidence="1" type="ORF">ODALV1_LOCUS7906</name>
</gene>
<evidence type="ECO:0000313" key="2">
    <source>
        <dbReference type="Proteomes" id="UP001642540"/>
    </source>
</evidence>
<protein>
    <submittedName>
        <fullName evidence="1">Uncharacterized protein</fullName>
    </submittedName>
</protein>
<evidence type="ECO:0000313" key="1">
    <source>
        <dbReference type="EMBL" id="CAL8091328.1"/>
    </source>
</evidence>
<proteinExistence type="predicted"/>
<reference evidence="1 2" key="1">
    <citation type="submission" date="2024-08" db="EMBL/GenBank/DDBJ databases">
        <authorList>
            <person name="Cucini C."/>
            <person name="Frati F."/>
        </authorList>
    </citation>
    <scope>NUCLEOTIDE SEQUENCE [LARGE SCALE GENOMIC DNA]</scope>
</reference>
<keyword evidence="2" id="KW-1185">Reference proteome</keyword>
<dbReference type="EMBL" id="CAXLJM020000024">
    <property type="protein sequence ID" value="CAL8091328.1"/>
    <property type="molecule type" value="Genomic_DNA"/>
</dbReference>
<comment type="caution">
    <text evidence="1">The sequence shown here is derived from an EMBL/GenBank/DDBJ whole genome shotgun (WGS) entry which is preliminary data.</text>
</comment>
<name>A0ABP1Q8G8_9HEXA</name>
<sequence>MNTKSSICGLKHSTVSRVTITCSFALLIIIGSARDTLGNTKPHSHYSSKVHNIKLYSLQENQQCWNLGMQHDSKNLVSSCQPASSCPNYKNIPLVKTSEE</sequence>
<dbReference type="Proteomes" id="UP001642540">
    <property type="component" value="Unassembled WGS sequence"/>
</dbReference>
<organism evidence="1 2">
    <name type="scientific">Orchesella dallaii</name>
    <dbReference type="NCBI Taxonomy" id="48710"/>
    <lineage>
        <taxon>Eukaryota</taxon>
        <taxon>Metazoa</taxon>
        <taxon>Ecdysozoa</taxon>
        <taxon>Arthropoda</taxon>
        <taxon>Hexapoda</taxon>
        <taxon>Collembola</taxon>
        <taxon>Entomobryomorpha</taxon>
        <taxon>Entomobryoidea</taxon>
        <taxon>Orchesellidae</taxon>
        <taxon>Orchesellinae</taxon>
        <taxon>Orchesella</taxon>
    </lineage>
</organism>
<accession>A0ABP1Q8G8</accession>